<dbReference type="Proteomes" id="UP000031890">
    <property type="component" value="Chromosome"/>
</dbReference>
<protein>
    <recommendedName>
        <fullName evidence="3">TIGR02569 family protein</fullName>
    </recommendedName>
</protein>
<gene>
    <name evidence="1" type="ORF">CSING_03880</name>
</gene>
<evidence type="ECO:0000313" key="1">
    <source>
        <dbReference type="EMBL" id="AJI78323.1"/>
    </source>
</evidence>
<dbReference type="RefSeq" id="WP_042529837.1">
    <property type="nucleotide sequence ID" value="NZ_CP010827.1"/>
</dbReference>
<dbReference type="EMBL" id="CP010827">
    <property type="protein sequence ID" value="AJI78323.1"/>
    <property type="molecule type" value="Genomic_DNA"/>
</dbReference>
<dbReference type="OrthoDB" id="4427130at2"/>
<dbReference type="KEGG" id="csx:CSING_03880"/>
<organism evidence="1 2">
    <name type="scientific">Corynebacterium singulare</name>
    <dbReference type="NCBI Taxonomy" id="161899"/>
    <lineage>
        <taxon>Bacteria</taxon>
        <taxon>Bacillati</taxon>
        <taxon>Actinomycetota</taxon>
        <taxon>Actinomycetes</taxon>
        <taxon>Mycobacteriales</taxon>
        <taxon>Corynebacteriaceae</taxon>
        <taxon>Corynebacterium</taxon>
    </lineage>
</organism>
<evidence type="ECO:0000313" key="2">
    <source>
        <dbReference type="Proteomes" id="UP000031890"/>
    </source>
</evidence>
<dbReference type="STRING" id="161899.CSING_03880"/>
<reference evidence="1 2" key="1">
    <citation type="journal article" date="2015" name="Genome Announc.">
        <title>Complete Genome Sequence and Annotation of Corynebacterium singulare DSM 44357, Isolated from a Human Semen Specimen.</title>
        <authorList>
            <person name="Merten M."/>
            <person name="Brinkrolf K."/>
            <person name="Albersmeier A."/>
            <person name="Kutter Y."/>
            <person name="Ruckert C."/>
            <person name="Tauch A."/>
        </authorList>
    </citation>
    <scope>NUCLEOTIDE SEQUENCE [LARGE SCALE GENOMIC DNA]</scope>
    <source>
        <strain evidence="1">IBS B52218</strain>
    </source>
</reference>
<evidence type="ECO:0008006" key="3">
    <source>
        <dbReference type="Google" id="ProtNLM"/>
    </source>
</evidence>
<dbReference type="HOGENOM" id="CLU_060550_0_0_11"/>
<sequence>MPLPPEPVLATFNAEVRSRRAGGEVLGPAWDNGILVGDVVFAEARDWSGWSAKVRDKLSVPGMRIARPVLTTDGRYTAAGWKATQFVPGQLRGRIDETVHVALRLEAVLATAPLPTFGQRDDIFARAERAAWEETGEAYSDAELAQLPLMTAHVDVVGTTIFSGAHPPAVTDIVPSAAPRPQGWSAALVMVDGLIADAVDADICSRFAAVPGLRQLLLRAVAYRRYVNTLHPSSKSTVRSNIEKVEEALVSAVSDRL</sequence>
<proteinExistence type="predicted"/>
<name>A0A0B6EU16_9CORY</name>
<accession>A0A0B6EU16</accession>
<dbReference type="AlphaFoldDB" id="A0A0B6EU16"/>